<organism evidence="1 2">
    <name type="scientific">Eumeta variegata</name>
    <name type="common">Bagworm moth</name>
    <name type="synonym">Eumeta japonica</name>
    <dbReference type="NCBI Taxonomy" id="151549"/>
    <lineage>
        <taxon>Eukaryota</taxon>
        <taxon>Metazoa</taxon>
        <taxon>Ecdysozoa</taxon>
        <taxon>Arthropoda</taxon>
        <taxon>Hexapoda</taxon>
        <taxon>Insecta</taxon>
        <taxon>Pterygota</taxon>
        <taxon>Neoptera</taxon>
        <taxon>Endopterygota</taxon>
        <taxon>Lepidoptera</taxon>
        <taxon>Glossata</taxon>
        <taxon>Ditrysia</taxon>
        <taxon>Tineoidea</taxon>
        <taxon>Psychidae</taxon>
        <taxon>Oiketicinae</taxon>
        <taxon>Eumeta</taxon>
    </lineage>
</organism>
<dbReference type="EMBL" id="BGZK01000875">
    <property type="protein sequence ID" value="GBP63658.1"/>
    <property type="molecule type" value="Genomic_DNA"/>
</dbReference>
<evidence type="ECO:0000313" key="1">
    <source>
        <dbReference type="EMBL" id="GBP63658.1"/>
    </source>
</evidence>
<gene>
    <name evidence="1" type="ORF">EVAR_47997_1</name>
</gene>
<comment type="caution">
    <text evidence="1">The sequence shown here is derived from an EMBL/GenBank/DDBJ whole genome shotgun (WGS) entry which is preliminary data.</text>
</comment>
<dbReference type="AlphaFoldDB" id="A0A4C1XJQ6"/>
<keyword evidence="2" id="KW-1185">Reference proteome</keyword>
<dbReference type="Proteomes" id="UP000299102">
    <property type="component" value="Unassembled WGS sequence"/>
</dbReference>
<accession>A0A4C1XJQ6</accession>
<name>A0A4C1XJQ6_EUMVA</name>
<sequence length="78" mass="8983">MGWLDRRITTLTECRRKVAASAVVFFPDSCEPTLTQWLPSRDLPIPRRDTMPVDFSQGKNFSKYIEKIKLSTQVVNVP</sequence>
<evidence type="ECO:0000313" key="2">
    <source>
        <dbReference type="Proteomes" id="UP000299102"/>
    </source>
</evidence>
<proteinExistence type="predicted"/>
<protein>
    <submittedName>
        <fullName evidence="1">Uncharacterized protein</fullName>
    </submittedName>
</protein>
<reference evidence="1 2" key="1">
    <citation type="journal article" date="2019" name="Commun. Biol.">
        <title>The bagworm genome reveals a unique fibroin gene that provides high tensile strength.</title>
        <authorList>
            <person name="Kono N."/>
            <person name="Nakamura H."/>
            <person name="Ohtoshi R."/>
            <person name="Tomita M."/>
            <person name="Numata K."/>
            <person name="Arakawa K."/>
        </authorList>
    </citation>
    <scope>NUCLEOTIDE SEQUENCE [LARGE SCALE GENOMIC DNA]</scope>
</reference>